<proteinExistence type="predicted"/>
<accession>A0A2N0NH51</accession>
<evidence type="ECO:0000313" key="2">
    <source>
        <dbReference type="Proteomes" id="UP000232722"/>
    </source>
</evidence>
<sequence>MQNWRLDELISCHSHNPKLTEGLGLIKSRPTTGSLAAYDNFQHDELHRFMLIYNLEVEDIITGSEQFPGEMMAPRNNLVNLPNEIYKLLVDYYNNAYELEFVTIARSMKSNNKPVVVWPQVNQFGRIRIGAEIFRSTNTPRYLKNSFILAKFVQENDSIEIYPGQVQYYFEHELKIGKEKKVIHKLAFVKWFIPAPNHRTRFHFQVDDIEACNAEIWTNNFFEIDRDCIIPVHNILGRFIPSVYKIGKRNPVVYMAVLPIGRKFNM</sequence>
<dbReference type="VEuPathDB" id="FungiDB:RhiirFUN_010603"/>
<protein>
    <submittedName>
        <fullName evidence="1">Uncharacterized protein</fullName>
    </submittedName>
</protein>
<organism evidence="1 2">
    <name type="scientific">Rhizophagus irregularis</name>
    <dbReference type="NCBI Taxonomy" id="588596"/>
    <lineage>
        <taxon>Eukaryota</taxon>
        <taxon>Fungi</taxon>
        <taxon>Fungi incertae sedis</taxon>
        <taxon>Mucoromycota</taxon>
        <taxon>Glomeromycotina</taxon>
        <taxon>Glomeromycetes</taxon>
        <taxon>Glomerales</taxon>
        <taxon>Glomeraceae</taxon>
        <taxon>Rhizophagus</taxon>
    </lineage>
</organism>
<gene>
    <name evidence="1" type="ORF">RhiirA5_386982</name>
</gene>
<evidence type="ECO:0000313" key="1">
    <source>
        <dbReference type="EMBL" id="PKB93912.1"/>
    </source>
</evidence>
<reference evidence="1 2" key="1">
    <citation type="submission" date="2016-04" db="EMBL/GenBank/DDBJ databases">
        <title>Genome analyses suggest a sexual origin of heterokaryosis in a supposedly ancient asexual fungus.</title>
        <authorList>
            <person name="Ropars J."/>
            <person name="Sedzielewska K."/>
            <person name="Noel J."/>
            <person name="Charron P."/>
            <person name="Farinelli L."/>
            <person name="Marton T."/>
            <person name="Kruger M."/>
            <person name="Pelin A."/>
            <person name="Brachmann A."/>
            <person name="Corradi N."/>
        </authorList>
    </citation>
    <scope>NUCLEOTIDE SEQUENCE [LARGE SCALE GENOMIC DNA]</scope>
    <source>
        <strain evidence="1 2">A5</strain>
    </source>
</reference>
<name>A0A2N0NH51_9GLOM</name>
<dbReference type="VEuPathDB" id="FungiDB:FUN_016487"/>
<dbReference type="AlphaFoldDB" id="A0A2N0NH51"/>
<dbReference type="VEuPathDB" id="FungiDB:RhiirA1_455429"/>
<dbReference type="Proteomes" id="UP000232722">
    <property type="component" value="Unassembled WGS sequence"/>
</dbReference>
<comment type="caution">
    <text evidence="1">The sequence shown here is derived from an EMBL/GenBank/DDBJ whole genome shotgun (WGS) entry which is preliminary data.</text>
</comment>
<reference evidence="1 2" key="2">
    <citation type="submission" date="2017-09" db="EMBL/GenBank/DDBJ databases">
        <title>Extensive intraspecific genome diversity in a model arbuscular mycorrhizal fungus.</title>
        <authorList>
            <person name="Chen E.C."/>
            <person name="Morin E."/>
            <person name="Beaudet D."/>
            <person name="Noel J."/>
            <person name="Ndikumana S."/>
            <person name="Charron P."/>
            <person name="St-Onge C."/>
            <person name="Giorgi J."/>
            <person name="Grigoriev I.V."/>
            <person name="Roux C."/>
            <person name="Martin F.M."/>
            <person name="Corradi N."/>
        </authorList>
    </citation>
    <scope>NUCLEOTIDE SEQUENCE [LARGE SCALE GENOMIC DNA]</scope>
    <source>
        <strain evidence="1 2">A5</strain>
    </source>
</reference>
<dbReference type="EMBL" id="LLXJ01007012">
    <property type="protein sequence ID" value="PKB93912.1"/>
    <property type="molecule type" value="Genomic_DNA"/>
</dbReference>